<organism evidence="1">
    <name type="scientific">uncultured bacterium contig00081</name>
    <dbReference type="NCBI Taxonomy" id="1181557"/>
    <lineage>
        <taxon>Bacteria</taxon>
        <taxon>environmental samples</taxon>
    </lineage>
</organism>
<sequence length="52" mass="5906">MVIFTYLANPFIFNIELGLDYGRQMVDTDALDYFKSTAGRATNGKGLDQRRT</sequence>
<dbReference type="EMBL" id="JQ844224">
    <property type="protein sequence ID" value="AGS53203.1"/>
    <property type="molecule type" value="Genomic_DNA"/>
</dbReference>
<accession>A0A806K145</accession>
<evidence type="ECO:0000313" key="1">
    <source>
        <dbReference type="EMBL" id="AGS53203.1"/>
    </source>
</evidence>
<protein>
    <submittedName>
        <fullName evidence="1">Uncharacterized protein</fullName>
    </submittedName>
</protein>
<name>A0A806K145_9BACT</name>
<proteinExistence type="predicted"/>
<dbReference type="AlphaFoldDB" id="A0A806K145"/>
<reference evidence="1" key="1">
    <citation type="submission" date="2012-03" db="EMBL/GenBank/DDBJ databases">
        <title>Functional metagenomics reveals considerable lignocellulase gene clusters in the gut microbiome of a wood-feeding higher termite.</title>
        <authorList>
            <person name="Liu N."/>
        </authorList>
    </citation>
    <scope>NUCLEOTIDE SEQUENCE</scope>
</reference>